<evidence type="ECO:0000313" key="3">
    <source>
        <dbReference type="EMBL" id="GLS67922.1"/>
    </source>
</evidence>
<gene>
    <name evidence="3" type="ORF">GCM10007888_63070</name>
    <name evidence="2" type="ORF">MOX02_37610</name>
</gene>
<reference evidence="5" key="2">
    <citation type="journal article" date="2019" name="Int. J. Syst. Evol. Microbiol.">
        <title>The Global Catalogue of Microorganisms (GCM) 10K type strain sequencing project: providing services to taxonomists for standard genome sequencing and annotation.</title>
        <authorList>
            <consortium name="The Broad Institute Genomics Platform"/>
            <consortium name="The Broad Institute Genome Sequencing Center for Infectious Disease"/>
            <person name="Wu L."/>
            <person name="Ma J."/>
        </authorList>
    </citation>
    <scope>NUCLEOTIDE SEQUENCE [LARGE SCALE GENOMIC DNA]</scope>
    <source>
        <strain evidence="5">NBRC 107715</strain>
    </source>
</reference>
<dbReference type="EMBL" id="BJZU01000076">
    <property type="protein sequence ID" value="GEP05723.1"/>
    <property type="molecule type" value="Genomic_DNA"/>
</dbReference>
<organism evidence="2 4">
    <name type="scientific">Methylobacterium oxalidis</name>
    <dbReference type="NCBI Taxonomy" id="944322"/>
    <lineage>
        <taxon>Bacteria</taxon>
        <taxon>Pseudomonadati</taxon>
        <taxon>Pseudomonadota</taxon>
        <taxon>Alphaproteobacteria</taxon>
        <taxon>Hyphomicrobiales</taxon>
        <taxon>Methylobacteriaceae</taxon>
        <taxon>Methylobacterium</taxon>
    </lineage>
</organism>
<reference evidence="3" key="1">
    <citation type="journal article" date="2014" name="Int. J. Syst. Evol. Microbiol.">
        <title>Complete genome of a new Firmicutes species belonging to the dominant human colonic microbiota ('Ruminococcus bicirculans') reveals two chromosomes and a selective capacity to utilize plant glucans.</title>
        <authorList>
            <consortium name="NISC Comparative Sequencing Program"/>
            <person name="Wegmann U."/>
            <person name="Louis P."/>
            <person name="Goesmann A."/>
            <person name="Henrissat B."/>
            <person name="Duncan S.H."/>
            <person name="Flint H.J."/>
        </authorList>
    </citation>
    <scope>NUCLEOTIDE SEQUENCE</scope>
    <source>
        <strain evidence="3">NBRC 107715</strain>
    </source>
</reference>
<dbReference type="Proteomes" id="UP001156856">
    <property type="component" value="Unassembled WGS sequence"/>
</dbReference>
<dbReference type="RefSeq" id="WP_147027269.1">
    <property type="nucleotide sequence ID" value="NZ_BJZU01000076.1"/>
</dbReference>
<name>A0A512J705_9HYPH</name>
<protein>
    <submittedName>
        <fullName evidence="2">Uncharacterized protein</fullName>
    </submittedName>
</protein>
<evidence type="ECO:0000313" key="2">
    <source>
        <dbReference type="EMBL" id="GEP05723.1"/>
    </source>
</evidence>
<evidence type="ECO:0000313" key="4">
    <source>
        <dbReference type="Proteomes" id="UP000321960"/>
    </source>
</evidence>
<reference evidence="2 4" key="3">
    <citation type="submission" date="2019-07" db="EMBL/GenBank/DDBJ databases">
        <title>Whole genome shotgun sequence of Methylobacterium oxalidis NBRC 107715.</title>
        <authorList>
            <person name="Hosoyama A."/>
            <person name="Uohara A."/>
            <person name="Ohji S."/>
            <person name="Ichikawa N."/>
        </authorList>
    </citation>
    <scope>NUCLEOTIDE SEQUENCE [LARGE SCALE GENOMIC DNA]</scope>
    <source>
        <strain evidence="2 4">NBRC 107715</strain>
    </source>
</reference>
<keyword evidence="5" id="KW-1185">Reference proteome</keyword>
<dbReference type="OrthoDB" id="8002611at2"/>
<reference evidence="3" key="4">
    <citation type="submission" date="2023-01" db="EMBL/GenBank/DDBJ databases">
        <title>Draft genome sequence of Methylobacterium oxalidis strain NBRC 107715.</title>
        <authorList>
            <person name="Sun Q."/>
            <person name="Mori K."/>
        </authorList>
    </citation>
    <scope>NUCLEOTIDE SEQUENCE</scope>
    <source>
        <strain evidence="3">NBRC 107715</strain>
    </source>
</reference>
<comment type="caution">
    <text evidence="2">The sequence shown here is derived from an EMBL/GenBank/DDBJ whole genome shotgun (WGS) entry which is preliminary data.</text>
</comment>
<evidence type="ECO:0000313" key="5">
    <source>
        <dbReference type="Proteomes" id="UP001156856"/>
    </source>
</evidence>
<accession>A0A512J705</accession>
<feature type="region of interest" description="Disordered" evidence="1">
    <location>
        <begin position="1"/>
        <end position="26"/>
    </location>
</feature>
<sequence>MTDTPPQDPNADSPDPPLVSPDQPAADQLGRVGALLAEWAARTAADSDALIERFESMGYAVRGKSEEEIAEVLKRPPEGRPAA</sequence>
<dbReference type="EMBL" id="BSPK01000118">
    <property type="protein sequence ID" value="GLS67922.1"/>
    <property type="molecule type" value="Genomic_DNA"/>
</dbReference>
<dbReference type="AlphaFoldDB" id="A0A512J705"/>
<proteinExistence type="predicted"/>
<dbReference type="Proteomes" id="UP000321960">
    <property type="component" value="Unassembled WGS sequence"/>
</dbReference>
<evidence type="ECO:0000256" key="1">
    <source>
        <dbReference type="SAM" id="MobiDB-lite"/>
    </source>
</evidence>